<dbReference type="AlphaFoldDB" id="W0AEY0"/>
<dbReference type="STRING" id="1123269.NX02_24260"/>
<dbReference type="HOGENOM" id="CLU_1244670_0_0_5"/>
<dbReference type="RefSeq" id="WP_025294570.1">
    <property type="nucleotide sequence ID" value="NZ_CP006644.1"/>
</dbReference>
<name>W0AEY0_9SPHN</name>
<dbReference type="Proteomes" id="UP000018851">
    <property type="component" value="Chromosome"/>
</dbReference>
<gene>
    <name evidence="1" type="ORF">NX02_24260</name>
</gene>
<reference evidence="1 2" key="1">
    <citation type="submission" date="2013-07" db="EMBL/GenBank/DDBJ databases">
        <title>Completed genome of Sphingomonas sanxanigenens NX02.</title>
        <authorList>
            <person name="Ma T."/>
            <person name="Huang H."/>
            <person name="Wu M."/>
            <person name="Li X."/>
            <person name="Li G."/>
        </authorList>
    </citation>
    <scope>NUCLEOTIDE SEQUENCE [LARGE SCALE GENOMIC DNA]</scope>
    <source>
        <strain evidence="1 2">NX02</strain>
    </source>
</reference>
<evidence type="ECO:0000313" key="1">
    <source>
        <dbReference type="EMBL" id="AHE56459.1"/>
    </source>
</evidence>
<evidence type="ECO:0000313" key="2">
    <source>
        <dbReference type="Proteomes" id="UP000018851"/>
    </source>
</evidence>
<sequence>MRMTSLINGLMAGVIVACTAAILFVERPVVAADHNEPGSRVGRPTSVPILDRGADIADIYVWQTDTKFVMCFTFGGPYVPEAPGLFDRDVVYQIRISDDANIFTTEKIIEFRFAPNAAGQWGVQARGLPGLESETVVVPLQKEFAKNGTRFMAGLFEDPFFFDVLGLDNTRTNGDLRFVSTRDFFANGNVSGFAIETDKANVLNGNTVLGVSVATSRIKPGL</sequence>
<dbReference type="EMBL" id="CP006644">
    <property type="protein sequence ID" value="AHE56459.1"/>
    <property type="molecule type" value="Genomic_DNA"/>
</dbReference>
<accession>W0AEY0</accession>
<dbReference type="PATRIC" id="fig|1123269.5.peg.4751"/>
<protein>
    <recommendedName>
        <fullName evidence="3">DUF4331 domain-containing protein</fullName>
    </recommendedName>
</protein>
<keyword evidence="2" id="KW-1185">Reference proteome</keyword>
<proteinExistence type="predicted"/>
<evidence type="ECO:0008006" key="3">
    <source>
        <dbReference type="Google" id="ProtNLM"/>
    </source>
</evidence>
<organism evidence="1 2">
    <name type="scientific">Sphingomonas sanxanigenens DSM 19645 = NX02</name>
    <dbReference type="NCBI Taxonomy" id="1123269"/>
    <lineage>
        <taxon>Bacteria</taxon>
        <taxon>Pseudomonadati</taxon>
        <taxon>Pseudomonadota</taxon>
        <taxon>Alphaproteobacteria</taxon>
        <taxon>Sphingomonadales</taxon>
        <taxon>Sphingomonadaceae</taxon>
        <taxon>Sphingomonas</taxon>
    </lineage>
</organism>
<dbReference type="eggNOG" id="ENOG50310F3">
    <property type="taxonomic scope" value="Bacteria"/>
</dbReference>
<dbReference type="PROSITE" id="PS51257">
    <property type="entry name" value="PROKAR_LIPOPROTEIN"/>
    <property type="match status" value="1"/>
</dbReference>
<dbReference type="KEGG" id="ssan:NX02_24260"/>